<evidence type="ECO:0000256" key="1">
    <source>
        <dbReference type="ARBA" id="ARBA00004177"/>
    </source>
</evidence>
<evidence type="ECO:0000256" key="13">
    <source>
        <dbReference type="SAM" id="MobiDB-lite"/>
    </source>
</evidence>
<keyword evidence="5" id="KW-0256">Endoplasmic reticulum</keyword>
<feature type="region of interest" description="Disordered" evidence="13">
    <location>
        <begin position="200"/>
        <end position="227"/>
    </location>
</feature>
<dbReference type="AlphaFoldDB" id="A0A315VZT9"/>
<proteinExistence type="predicted"/>
<dbReference type="GO" id="GO:0070072">
    <property type="term" value="P:vacuolar proton-transporting V-type ATPase complex assembly"/>
    <property type="evidence" value="ECO:0007669"/>
    <property type="project" value="InterPro"/>
</dbReference>
<dbReference type="EMBL" id="NHOQ01000749">
    <property type="protein sequence ID" value="PWA28751.1"/>
    <property type="molecule type" value="Genomic_DNA"/>
</dbReference>
<name>A0A315VZT9_GAMAF</name>
<comment type="subunit">
    <text evidence="10">Accessory component of the multisubunit proton-transporting vacuolar (V)-ATPase protein pump.</text>
</comment>
<evidence type="ECO:0000256" key="12">
    <source>
        <dbReference type="ARBA" id="ARBA00093646"/>
    </source>
</evidence>
<evidence type="ECO:0000256" key="11">
    <source>
        <dbReference type="ARBA" id="ARBA00093634"/>
    </source>
</evidence>
<dbReference type="Proteomes" id="UP000250572">
    <property type="component" value="Unassembled WGS sequence"/>
</dbReference>
<evidence type="ECO:0000313" key="15">
    <source>
        <dbReference type="Proteomes" id="UP000250572"/>
    </source>
</evidence>
<keyword evidence="4" id="KW-0967">Endosome</keyword>
<comment type="subcellular location">
    <subcellularLocation>
        <location evidence="9">Cytoplasmic vesicle</location>
        <location evidence="9">COPI-coated vesicle</location>
    </subcellularLocation>
    <subcellularLocation>
        <location evidence="3">Endoplasmic reticulum-Golgi intermediate compartment</location>
    </subcellularLocation>
    <subcellularLocation>
        <location evidence="1">Endosome</location>
    </subcellularLocation>
    <subcellularLocation>
        <location evidence="2">Lysosome</location>
    </subcellularLocation>
</comment>
<protein>
    <recommendedName>
        <fullName evidence="11">Vacuolar ATPase assembly protein VMA22</fullName>
    </recommendedName>
    <alternativeName>
        <fullName evidence="12">Coiled-coil domain-containing protein 115</fullName>
    </alternativeName>
</protein>
<gene>
    <name evidence="14" type="ORF">CCH79_00014841</name>
</gene>
<evidence type="ECO:0000256" key="2">
    <source>
        <dbReference type="ARBA" id="ARBA00004371"/>
    </source>
</evidence>
<dbReference type="GO" id="GO:0005764">
    <property type="term" value="C:lysosome"/>
    <property type="evidence" value="ECO:0007669"/>
    <property type="project" value="UniProtKB-SubCell"/>
</dbReference>
<organism evidence="14 15">
    <name type="scientific">Gambusia affinis</name>
    <name type="common">Western mosquitofish</name>
    <name type="synonym">Heterandria affinis</name>
    <dbReference type="NCBI Taxonomy" id="33528"/>
    <lineage>
        <taxon>Eukaryota</taxon>
        <taxon>Metazoa</taxon>
        <taxon>Chordata</taxon>
        <taxon>Craniata</taxon>
        <taxon>Vertebrata</taxon>
        <taxon>Euteleostomi</taxon>
        <taxon>Actinopterygii</taxon>
        <taxon>Neopterygii</taxon>
        <taxon>Teleostei</taxon>
        <taxon>Neoteleostei</taxon>
        <taxon>Acanthomorphata</taxon>
        <taxon>Ovalentaria</taxon>
        <taxon>Atherinomorphae</taxon>
        <taxon>Cyprinodontiformes</taxon>
        <taxon>Poeciliidae</taxon>
        <taxon>Poeciliinae</taxon>
        <taxon>Gambusia</taxon>
    </lineage>
</organism>
<comment type="caution">
    <text evidence="14">The sequence shown here is derived from an EMBL/GenBank/DDBJ whole genome shotgun (WGS) entry which is preliminary data.</text>
</comment>
<evidence type="ECO:0000256" key="4">
    <source>
        <dbReference type="ARBA" id="ARBA00022753"/>
    </source>
</evidence>
<keyword evidence="8" id="KW-0968">Cytoplasmic vesicle</keyword>
<reference evidence="14 15" key="1">
    <citation type="journal article" date="2018" name="G3 (Bethesda)">
        <title>A High-Quality Reference Genome for the Invasive Mosquitofish Gambusia affinis Using a Chicago Library.</title>
        <authorList>
            <person name="Hoffberg S.L."/>
            <person name="Troendle N.J."/>
            <person name="Glenn T.C."/>
            <person name="Mahmud O."/>
            <person name="Louha S."/>
            <person name="Chalopin D."/>
            <person name="Bennetzen J.L."/>
            <person name="Mauricio R."/>
        </authorList>
    </citation>
    <scope>NUCLEOTIDE SEQUENCE [LARGE SCALE GENOMIC DNA]</scope>
    <source>
        <strain evidence="14">NE01/NJP1002.9</strain>
        <tissue evidence="14">Muscle</tissue>
    </source>
</reference>
<evidence type="ECO:0000256" key="10">
    <source>
        <dbReference type="ARBA" id="ARBA00064380"/>
    </source>
</evidence>
<dbReference type="InterPro" id="IPR040357">
    <property type="entry name" value="Vma22/CCDC115"/>
</dbReference>
<feature type="compositionally biased region" description="Basic and acidic residues" evidence="13">
    <location>
        <begin position="120"/>
        <end position="151"/>
    </location>
</feature>
<feature type="compositionally biased region" description="Polar residues" evidence="13">
    <location>
        <begin position="205"/>
        <end position="219"/>
    </location>
</feature>
<keyword evidence="7" id="KW-0458">Lysosome</keyword>
<feature type="region of interest" description="Disordered" evidence="13">
    <location>
        <begin position="101"/>
        <end position="155"/>
    </location>
</feature>
<dbReference type="FunFam" id="1.10.287.3240:FF:000005">
    <property type="entry name" value="coiled-coil domain-containing protein 115"/>
    <property type="match status" value="1"/>
</dbReference>
<evidence type="ECO:0000256" key="7">
    <source>
        <dbReference type="ARBA" id="ARBA00023228"/>
    </source>
</evidence>
<evidence type="ECO:0000256" key="5">
    <source>
        <dbReference type="ARBA" id="ARBA00022824"/>
    </source>
</evidence>
<evidence type="ECO:0000256" key="8">
    <source>
        <dbReference type="ARBA" id="ARBA00023329"/>
    </source>
</evidence>
<dbReference type="PANTHER" id="PTHR31996">
    <property type="entry name" value="COILED-COIL DOMAIN-CONTAINING PROTEIN 115"/>
    <property type="match status" value="1"/>
</dbReference>
<evidence type="ECO:0000256" key="6">
    <source>
        <dbReference type="ARBA" id="ARBA00023054"/>
    </source>
</evidence>
<dbReference type="GO" id="GO:0030137">
    <property type="term" value="C:COPI-coated vesicle"/>
    <property type="evidence" value="ECO:0007669"/>
    <property type="project" value="UniProtKB-SubCell"/>
</dbReference>
<dbReference type="GO" id="GO:0005793">
    <property type="term" value="C:endoplasmic reticulum-Golgi intermediate compartment"/>
    <property type="evidence" value="ECO:0007669"/>
    <property type="project" value="UniProtKB-SubCell"/>
</dbReference>
<dbReference type="GO" id="GO:0005768">
    <property type="term" value="C:endosome"/>
    <property type="evidence" value="ECO:0007669"/>
    <property type="project" value="UniProtKB-SubCell"/>
</dbReference>
<dbReference type="GO" id="GO:0051082">
    <property type="term" value="F:unfolded protein binding"/>
    <property type="evidence" value="ECO:0007669"/>
    <property type="project" value="TreeGrafter"/>
</dbReference>
<accession>A0A315VZT9</accession>
<dbReference type="Gene3D" id="1.10.287.3240">
    <property type="match status" value="1"/>
</dbReference>
<keyword evidence="6" id="KW-0175">Coiled coil</keyword>
<dbReference type="STRING" id="33528.ENSGAFP00000011257"/>
<keyword evidence="15" id="KW-1185">Reference proteome</keyword>
<sequence>MGVLREEDSRLLLDEKLLYFMDQLELLEEKRKTLNSLIEQGWFSISKARYSMGNKQVSALQFANEMEPLVSVHVRTLEKDEVEFCAVRSSQKCNDEFVKEPTSIEDIGPQEEGIRRRKNTKSDIAEKKTSEDISKEKAPEVNPGKKRDHNPQQDPLKWFGILVPQSLKEAQSSFKQVIELSAEIAALQIVVLNARQELKHDSRNDNGSTGAGLNTSAQSNEKETDALSANETTTAGQCCVSASSMKVFALSPLHLRPNGRWERWKHGCGLTVMLLMFPDIRRCCFCCCLCSSTVAYFRCASNGSPSSSISFVSVERSFFYA</sequence>
<evidence type="ECO:0000256" key="9">
    <source>
        <dbReference type="ARBA" id="ARBA00046287"/>
    </source>
</evidence>
<dbReference type="PANTHER" id="PTHR31996:SF2">
    <property type="entry name" value="COILED-COIL DOMAIN-CONTAINING PROTEIN 115"/>
    <property type="match status" value="1"/>
</dbReference>
<evidence type="ECO:0000313" key="14">
    <source>
        <dbReference type="EMBL" id="PWA28751.1"/>
    </source>
</evidence>
<dbReference type="Pfam" id="PF21730">
    <property type="entry name" value="Vma22_CCDC115"/>
    <property type="match status" value="1"/>
</dbReference>
<evidence type="ECO:0000256" key="3">
    <source>
        <dbReference type="ARBA" id="ARBA00004399"/>
    </source>
</evidence>